<protein>
    <submittedName>
        <fullName evidence="1">Uncharacterized protein</fullName>
    </submittedName>
</protein>
<name>A0ABT5JYY8_9BURK</name>
<comment type="caution">
    <text evidence="1">The sequence shown here is derived from an EMBL/GenBank/DDBJ whole genome shotgun (WGS) entry which is preliminary data.</text>
</comment>
<dbReference type="Proteomes" id="UP001221208">
    <property type="component" value="Unassembled WGS sequence"/>
</dbReference>
<reference evidence="1 2" key="1">
    <citation type="submission" date="2022-10" db="EMBL/GenBank/DDBJ databases">
        <title>Janthinobacterium sp. hw3 Genome sequencing.</title>
        <authorList>
            <person name="Park S."/>
        </authorList>
    </citation>
    <scope>NUCLEOTIDE SEQUENCE [LARGE SCALE GENOMIC DNA]</scope>
    <source>
        <strain evidence="2">hw3</strain>
    </source>
</reference>
<sequence>MTTLTLALTLAGCGGGGDSAGTPTTAASRTVAGTAAKGILKGATVNAYAIGADGKQGTTAIATGTTLNDGSFSIKIPTDVLSFIVEVSGGPNATSADEASGVDVPVGAGFKLRNVVKLAAAGETTYTGSVSPLTEMIVKTAEGASGGLSAANIDSAKAGFAAFFGFSPEQVKPVNSNSAAAATANAQEKLQSVMLAAISKLAKDGKLGCAETTPGAQLGCVVGKIGALGTIKGNSLEVNDALSGAIDTAATEVVADTTINQTGNTSVAPLPKGTVPILPPAASGVQAAKNLFASLRSNLTALSNGNHSGAIDLRADAMRADFEQAVAPLDDDLSKWMQLSTNGIDFLRAYQAGSTTSNTLEVYAGATKLGGCGVYSDADGSVAATSAADALTVGCSIVRKTVPGSYTTGLSPNTYKRVTAAFTITPVGDTSYTYVSRARLETWNVGASERNRNLDVTVGVYGDTPNARATGSINYVRNGNTLSTFSVEGTMPARTDDYGNAVTDRASWTLSATRTAEGNKTFKYAFSGAIAAIKAGQQVGKVSIAAGSFLRTVEANEGRIVATGVKEFSLSLAAEAGGSKAAGTLVMSEAMADKNGQEYMPTKLSFTGNLATANAEFFTGTLKLQQTDFDKFDSALPESATNYVKKSAALAGKLSIPNRPALGISLNAGSNAFHSSSLTGQYNDGASLINFSVTDANHGVTPKLTTFASSDGVTMALSGAADSVDVLKDNAKVGVLNLKTGRIDYADGIFESLK</sequence>
<proteinExistence type="predicted"/>
<evidence type="ECO:0000313" key="2">
    <source>
        <dbReference type="Proteomes" id="UP001221208"/>
    </source>
</evidence>
<evidence type="ECO:0000313" key="1">
    <source>
        <dbReference type="EMBL" id="MDC8757650.1"/>
    </source>
</evidence>
<dbReference type="EMBL" id="JAQQXR010000002">
    <property type="protein sequence ID" value="MDC8757650.1"/>
    <property type="molecule type" value="Genomic_DNA"/>
</dbReference>
<organism evidence="1 2">
    <name type="scientific">Janthinobacterium fluminis</name>
    <dbReference type="NCBI Taxonomy" id="2987524"/>
    <lineage>
        <taxon>Bacteria</taxon>
        <taxon>Pseudomonadati</taxon>
        <taxon>Pseudomonadota</taxon>
        <taxon>Betaproteobacteria</taxon>
        <taxon>Burkholderiales</taxon>
        <taxon>Oxalobacteraceae</taxon>
        <taxon>Janthinobacterium</taxon>
    </lineage>
</organism>
<keyword evidence="2" id="KW-1185">Reference proteome</keyword>
<gene>
    <name evidence="1" type="ORF">OIK44_08630</name>
</gene>
<accession>A0ABT5JYY8</accession>